<dbReference type="InterPro" id="IPR000305">
    <property type="entry name" value="GIY-YIG_endonuc"/>
</dbReference>
<keyword evidence="2 6" id="KW-0227">DNA damage</keyword>
<evidence type="ECO:0000256" key="5">
    <source>
        <dbReference type="ARBA" id="ARBA00023204"/>
    </source>
</evidence>
<comment type="subunit">
    <text evidence="6">Interacts with UvrB in an incision complex.</text>
</comment>
<sequence length="662" mass="76728">MIVNLSDKDWQEQLPRLPGVYLFRDREGEVLYVGKAVNLRNRVRSYFKETGDSRFSVEFLRKLACSVECVVTANEKEAFLLENEYIKRYRPRYNIRLRDDKTYVSVRIRMSHPYPRLEVVRVRQRERQDLDRRDLYFGPYVSASAVRETLRFLLKMFPLRTCTDQVFANRVRPCLLYDVGKCCAPCVRPVPQEEYQRLVESVARFLRGRYDEVRATLEQRMQEFAERLEFEKAALARDRLLALEETMERQHVVAHRGSDRDAIAIVSQAGRSLVVVVQHRDGVLSNTFEYYVRNYDQSDAEVLYQLLPRHYEMHRPIPPEILLNVEPSDQSLLEEWLRDLRGGAVQLRVPQRGEGARVIASATTNARVRLEARLKGERSEQEVLTELAERLGLPRVPQTIECADISNLMGAFAVGSIVRFEGLEPDKSKYRRYRIRTVMGANDFGMMREMLLRRFRPTSERAPERPDLFIVDGGKGQLAVARQVFEELGITDVMLAALAKSRRVRSGDALSAAWEHADEERAAADEGNDEDWLDEEREWVTPNQKRGRSEERIFLPERKNPVVFPPNSPALFLLQRIRDEAHRFAITYHKRLRSAENRRSILDEIPAIGERRKRALLKHFGSLAAIRAASLEELQEVPGMTTAAARAVYEFFHPPSEQSPQP</sequence>
<dbReference type="PANTHER" id="PTHR30562:SF1">
    <property type="entry name" value="UVRABC SYSTEM PROTEIN C"/>
    <property type="match status" value="1"/>
</dbReference>
<evidence type="ECO:0000259" key="7">
    <source>
        <dbReference type="PROSITE" id="PS50151"/>
    </source>
</evidence>
<dbReference type="Pfam" id="PF22920">
    <property type="entry name" value="UvrC_RNaseH"/>
    <property type="match status" value="1"/>
</dbReference>
<protein>
    <recommendedName>
        <fullName evidence="6">UvrABC system protein C</fullName>
        <shortName evidence="6">Protein UvrC</shortName>
    </recommendedName>
    <alternativeName>
        <fullName evidence="6">Excinuclease ABC subunit C</fullName>
    </alternativeName>
</protein>
<dbReference type="KEGG" id="schv:BRCON_2228"/>
<dbReference type="GO" id="GO:0009432">
    <property type="term" value="P:SOS response"/>
    <property type="evidence" value="ECO:0007669"/>
    <property type="project" value="UniProtKB-UniRule"/>
</dbReference>
<feature type="domain" description="UVR" evidence="7">
    <location>
        <begin position="211"/>
        <end position="246"/>
    </location>
</feature>
<proteinExistence type="inferred from homology"/>
<dbReference type="InterPro" id="IPR050066">
    <property type="entry name" value="UvrABC_protein_C"/>
</dbReference>
<keyword evidence="5 6" id="KW-0234">DNA repair</keyword>
<dbReference type="InterPro" id="IPR047296">
    <property type="entry name" value="GIY-YIG_UvrC_Cho"/>
</dbReference>
<dbReference type="GO" id="GO:0009381">
    <property type="term" value="F:excinuclease ABC activity"/>
    <property type="evidence" value="ECO:0007669"/>
    <property type="project" value="UniProtKB-UniRule"/>
</dbReference>
<dbReference type="Proteomes" id="UP000262583">
    <property type="component" value="Chromosome"/>
</dbReference>
<evidence type="ECO:0000259" key="9">
    <source>
        <dbReference type="PROSITE" id="PS50165"/>
    </source>
</evidence>
<dbReference type="SUPFAM" id="SSF46600">
    <property type="entry name" value="C-terminal UvrC-binding domain of UvrB"/>
    <property type="match status" value="1"/>
</dbReference>
<dbReference type="InterPro" id="IPR038476">
    <property type="entry name" value="UvrC_RNase_H_dom_sf"/>
</dbReference>
<dbReference type="InterPro" id="IPR010994">
    <property type="entry name" value="RuvA_2-like"/>
</dbReference>
<evidence type="ECO:0000256" key="4">
    <source>
        <dbReference type="ARBA" id="ARBA00022881"/>
    </source>
</evidence>
<dbReference type="Gene3D" id="3.30.420.340">
    <property type="entry name" value="UvrC, RNAse H endonuclease domain"/>
    <property type="match status" value="1"/>
</dbReference>
<dbReference type="GO" id="GO:0005737">
    <property type="term" value="C:cytoplasm"/>
    <property type="evidence" value="ECO:0007669"/>
    <property type="project" value="UniProtKB-SubCell"/>
</dbReference>
<dbReference type="PROSITE" id="PS50164">
    <property type="entry name" value="GIY_YIG"/>
    <property type="match status" value="1"/>
</dbReference>
<keyword evidence="6" id="KW-0742">SOS response</keyword>
<dbReference type="Gene3D" id="1.10.150.20">
    <property type="entry name" value="5' to 3' exonuclease, C-terminal subdomain"/>
    <property type="match status" value="1"/>
</dbReference>
<comment type="subcellular location">
    <subcellularLocation>
        <location evidence="6">Cytoplasm</location>
    </subcellularLocation>
</comment>
<dbReference type="InterPro" id="IPR036876">
    <property type="entry name" value="UVR_dom_sf"/>
</dbReference>
<dbReference type="NCBIfam" id="TIGR00194">
    <property type="entry name" value="uvrC"/>
    <property type="match status" value="1"/>
</dbReference>
<dbReference type="InterPro" id="IPR041663">
    <property type="entry name" value="DisA/LigA_HHH"/>
</dbReference>
<feature type="domain" description="UvrC family homology region profile" evidence="9">
    <location>
        <begin position="263"/>
        <end position="485"/>
    </location>
</feature>
<dbReference type="InterPro" id="IPR001162">
    <property type="entry name" value="UvrC_RNase_H_dom"/>
</dbReference>
<dbReference type="PROSITE" id="PS50165">
    <property type="entry name" value="UVRC"/>
    <property type="match status" value="1"/>
</dbReference>
<dbReference type="PANTHER" id="PTHR30562">
    <property type="entry name" value="UVRC/OXIDOREDUCTASE"/>
    <property type="match status" value="1"/>
</dbReference>
<accession>A0A2Z4Y9C7</accession>
<dbReference type="InterPro" id="IPR004791">
    <property type="entry name" value="UvrC"/>
</dbReference>
<name>A0A2Z4Y9C7_SUMC1</name>
<feature type="domain" description="GIY-YIG" evidence="8">
    <location>
        <begin position="16"/>
        <end position="95"/>
    </location>
</feature>
<evidence type="ECO:0000256" key="3">
    <source>
        <dbReference type="ARBA" id="ARBA00022769"/>
    </source>
</evidence>
<dbReference type="CDD" id="cd10434">
    <property type="entry name" value="GIY-YIG_UvrC_Cho"/>
    <property type="match status" value="1"/>
</dbReference>
<dbReference type="Gene3D" id="4.10.860.10">
    <property type="entry name" value="UVR domain"/>
    <property type="match status" value="1"/>
</dbReference>
<keyword evidence="3 6" id="KW-0228">DNA excision</keyword>
<dbReference type="AlphaFoldDB" id="A0A2Z4Y9C7"/>
<dbReference type="FunFam" id="3.40.1440.10:FF:000001">
    <property type="entry name" value="UvrABC system protein C"/>
    <property type="match status" value="1"/>
</dbReference>
<organism evidence="10 11">
    <name type="scientific">Sumerlaea chitinivorans</name>
    <dbReference type="NCBI Taxonomy" id="2250252"/>
    <lineage>
        <taxon>Bacteria</taxon>
        <taxon>Candidatus Sumerlaeota</taxon>
        <taxon>Candidatus Sumerlaeia</taxon>
        <taxon>Candidatus Sumerlaeales</taxon>
        <taxon>Candidatus Sumerlaeaceae</taxon>
        <taxon>Candidatus Sumerlaea</taxon>
    </lineage>
</organism>
<dbReference type="Pfam" id="PF08459">
    <property type="entry name" value="UvrC_RNaseH_dom"/>
    <property type="match status" value="1"/>
</dbReference>
<evidence type="ECO:0000259" key="8">
    <source>
        <dbReference type="PROSITE" id="PS50164"/>
    </source>
</evidence>
<comment type="function">
    <text evidence="6">The UvrABC repair system catalyzes the recognition and processing of DNA lesions. UvrC both incises the 5' and 3' sides of the lesion. The N-terminal half is responsible for the 3' incision and the C-terminal half is responsible for the 5' incision.</text>
</comment>
<gene>
    <name evidence="6" type="primary">uvrC</name>
    <name evidence="10" type="ORF">BRCON_2228</name>
</gene>
<dbReference type="SUPFAM" id="SSF82771">
    <property type="entry name" value="GIY-YIG endonuclease"/>
    <property type="match status" value="1"/>
</dbReference>
<reference evidence="10 11" key="1">
    <citation type="submission" date="2018-05" db="EMBL/GenBank/DDBJ databases">
        <title>A metagenomic window into the 2 km-deep terrestrial subsurface aquifer revealed taxonomically and functionally diverse microbial community comprising novel uncultured bacterial lineages.</title>
        <authorList>
            <person name="Kadnikov V.V."/>
            <person name="Mardanov A.V."/>
            <person name="Beletsky A.V."/>
            <person name="Banks D."/>
            <person name="Pimenov N.V."/>
            <person name="Frank Y.A."/>
            <person name="Karnachuk O.V."/>
            <person name="Ravin N.V."/>
        </authorList>
    </citation>
    <scope>NUCLEOTIDE SEQUENCE [LARGE SCALE GENOMIC DNA]</scope>
    <source>
        <strain evidence="10">BY</strain>
    </source>
</reference>
<evidence type="ECO:0000256" key="2">
    <source>
        <dbReference type="ARBA" id="ARBA00022763"/>
    </source>
</evidence>
<dbReference type="SMART" id="SM00278">
    <property type="entry name" value="HhH1"/>
    <property type="match status" value="2"/>
</dbReference>
<evidence type="ECO:0000313" key="11">
    <source>
        <dbReference type="Proteomes" id="UP000262583"/>
    </source>
</evidence>
<dbReference type="SUPFAM" id="SSF47781">
    <property type="entry name" value="RuvA domain 2-like"/>
    <property type="match status" value="1"/>
</dbReference>
<dbReference type="EMBL" id="CP030759">
    <property type="protein sequence ID" value="AXA37005.1"/>
    <property type="molecule type" value="Genomic_DNA"/>
</dbReference>
<dbReference type="PROSITE" id="PS50151">
    <property type="entry name" value="UVR"/>
    <property type="match status" value="1"/>
</dbReference>
<evidence type="ECO:0000313" key="10">
    <source>
        <dbReference type="EMBL" id="AXA37005.1"/>
    </source>
</evidence>
<keyword evidence="4 6" id="KW-0267">Excision nuclease</keyword>
<dbReference type="InterPro" id="IPR001943">
    <property type="entry name" value="UVR_dom"/>
</dbReference>
<dbReference type="InterPro" id="IPR003583">
    <property type="entry name" value="Hlx-hairpin-Hlx_DNA-bd_motif"/>
</dbReference>
<dbReference type="SMART" id="SM00465">
    <property type="entry name" value="GIYc"/>
    <property type="match status" value="1"/>
</dbReference>
<dbReference type="InterPro" id="IPR035901">
    <property type="entry name" value="GIY-YIG_endonuc_sf"/>
</dbReference>
<dbReference type="GO" id="GO:0009380">
    <property type="term" value="C:excinuclease repair complex"/>
    <property type="evidence" value="ECO:0007669"/>
    <property type="project" value="InterPro"/>
</dbReference>
<evidence type="ECO:0000256" key="6">
    <source>
        <dbReference type="HAMAP-Rule" id="MF_00203"/>
    </source>
</evidence>
<dbReference type="Gene3D" id="3.40.1440.10">
    <property type="entry name" value="GIY-YIG endonuclease"/>
    <property type="match status" value="1"/>
</dbReference>
<dbReference type="Pfam" id="PF01541">
    <property type="entry name" value="GIY-YIG"/>
    <property type="match status" value="1"/>
</dbReference>
<dbReference type="GO" id="GO:0006289">
    <property type="term" value="P:nucleotide-excision repair"/>
    <property type="evidence" value="ECO:0007669"/>
    <property type="project" value="UniProtKB-UniRule"/>
</dbReference>
<evidence type="ECO:0000256" key="1">
    <source>
        <dbReference type="ARBA" id="ARBA00022490"/>
    </source>
</evidence>
<dbReference type="Pfam" id="PF02151">
    <property type="entry name" value="UVR"/>
    <property type="match status" value="1"/>
</dbReference>
<dbReference type="GO" id="GO:0003677">
    <property type="term" value="F:DNA binding"/>
    <property type="evidence" value="ECO:0007669"/>
    <property type="project" value="UniProtKB-UniRule"/>
</dbReference>
<dbReference type="Pfam" id="PF12826">
    <property type="entry name" value="HHH_2"/>
    <property type="match status" value="1"/>
</dbReference>
<dbReference type="HAMAP" id="MF_00203">
    <property type="entry name" value="UvrC"/>
    <property type="match status" value="1"/>
</dbReference>
<keyword evidence="1 6" id="KW-0963">Cytoplasm</keyword>
<comment type="similarity">
    <text evidence="6">Belongs to the UvrC family.</text>
</comment>